<dbReference type="Proteomes" id="UP000546324">
    <property type="component" value="Unassembled WGS sequence"/>
</dbReference>
<dbReference type="InterPro" id="IPR036286">
    <property type="entry name" value="LexA/Signal_pep-like_sf"/>
</dbReference>
<proteinExistence type="inferred from homology"/>
<dbReference type="PRINTS" id="PR00727">
    <property type="entry name" value="LEADERPTASE"/>
</dbReference>
<dbReference type="AlphaFoldDB" id="A0A7X0G4S3"/>
<dbReference type="Pfam" id="PF10502">
    <property type="entry name" value="Peptidase_S26"/>
    <property type="match status" value="2"/>
</dbReference>
<feature type="active site" evidence="3">
    <location>
        <position position="34"/>
    </location>
</feature>
<sequence>MTWLAAAGGVLLVVGALIAWARRRYLVATVDGPSMEPALHSGDRLLVRRTRRVRAGQIVVVRIRPRTLDAPPPDAPGPAPDEEVPVVRDHPDGLLLVKRAIAVAGDPVPVDRVPCLREAREPAVPPGALVVLGDNPATSWDSRDYGFVRAEQFVGVAVRRLPPA</sequence>
<dbReference type="EMBL" id="JACHMQ010000001">
    <property type="protein sequence ID" value="MBB6398722.1"/>
    <property type="molecule type" value="Genomic_DNA"/>
</dbReference>
<comment type="similarity">
    <text evidence="2">Belongs to the peptidase S26 family.</text>
</comment>
<dbReference type="EC" id="3.4.21.89" evidence="6"/>
<dbReference type="GO" id="GO:0004252">
    <property type="term" value="F:serine-type endopeptidase activity"/>
    <property type="evidence" value="ECO:0007669"/>
    <property type="project" value="InterPro"/>
</dbReference>
<dbReference type="GO" id="GO:0005886">
    <property type="term" value="C:plasma membrane"/>
    <property type="evidence" value="ECO:0007669"/>
    <property type="project" value="UniProtKB-SubCell"/>
</dbReference>
<feature type="compositionally biased region" description="Pro residues" evidence="4">
    <location>
        <begin position="70"/>
        <end position="79"/>
    </location>
</feature>
<dbReference type="PANTHER" id="PTHR43390:SF1">
    <property type="entry name" value="CHLOROPLAST PROCESSING PEPTIDASE"/>
    <property type="match status" value="1"/>
</dbReference>
<dbReference type="SUPFAM" id="SSF51306">
    <property type="entry name" value="LexA/Signal peptidase"/>
    <property type="match status" value="1"/>
</dbReference>
<reference evidence="6 7" key="1">
    <citation type="submission" date="2020-08" db="EMBL/GenBank/DDBJ databases">
        <title>Sequencing the genomes of 1000 actinobacteria strains.</title>
        <authorList>
            <person name="Klenk H.-P."/>
        </authorList>
    </citation>
    <scope>NUCLEOTIDE SEQUENCE [LARGE SCALE GENOMIC DNA]</scope>
    <source>
        <strain evidence="6 7">DSM 43675</strain>
    </source>
</reference>
<dbReference type="InterPro" id="IPR019533">
    <property type="entry name" value="Peptidase_S26"/>
</dbReference>
<gene>
    <name evidence="6" type="ORF">BKA00_005636</name>
</gene>
<evidence type="ECO:0000256" key="2">
    <source>
        <dbReference type="ARBA" id="ARBA00009370"/>
    </source>
</evidence>
<evidence type="ECO:0000259" key="5">
    <source>
        <dbReference type="Pfam" id="PF10502"/>
    </source>
</evidence>
<evidence type="ECO:0000256" key="4">
    <source>
        <dbReference type="SAM" id="MobiDB-lite"/>
    </source>
</evidence>
<protein>
    <submittedName>
        <fullName evidence="6">Signal peptidase I</fullName>
        <ecNumber evidence="6">3.4.21.89</ecNumber>
    </submittedName>
</protein>
<dbReference type="CDD" id="cd06530">
    <property type="entry name" value="S26_SPase_I"/>
    <property type="match status" value="1"/>
</dbReference>
<dbReference type="Gene3D" id="2.10.109.10">
    <property type="entry name" value="Umud Fragment, subunit A"/>
    <property type="match status" value="1"/>
</dbReference>
<evidence type="ECO:0000313" key="7">
    <source>
        <dbReference type="Proteomes" id="UP000546324"/>
    </source>
</evidence>
<feature type="active site" evidence="3">
    <location>
        <position position="98"/>
    </location>
</feature>
<comment type="caution">
    <text evidence="6">The sequence shown here is derived from an EMBL/GenBank/DDBJ whole genome shotgun (WGS) entry which is preliminary data.</text>
</comment>
<evidence type="ECO:0000313" key="6">
    <source>
        <dbReference type="EMBL" id="MBB6398722.1"/>
    </source>
</evidence>
<dbReference type="GO" id="GO:0006465">
    <property type="term" value="P:signal peptide processing"/>
    <property type="evidence" value="ECO:0007669"/>
    <property type="project" value="InterPro"/>
</dbReference>
<accession>A0A7X0G4S3</accession>
<evidence type="ECO:0000256" key="3">
    <source>
        <dbReference type="PIRSR" id="PIRSR600223-1"/>
    </source>
</evidence>
<keyword evidence="6" id="KW-0378">Hydrolase</keyword>
<dbReference type="GO" id="GO:0009003">
    <property type="term" value="F:signal peptidase activity"/>
    <property type="evidence" value="ECO:0007669"/>
    <property type="project" value="UniProtKB-EC"/>
</dbReference>
<feature type="region of interest" description="Disordered" evidence="4">
    <location>
        <begin position="67"/>
        <end position="86"/>
    </location>
</feature>
<feature type="domain" description="Peptidase S26" evidence="5">
    <location>
        <begin position="12"/>
        <end position="110"/>
    </location>
</feature>
<keyword evidence="7" id="KW-1185">Reference proteome</keyword>
<feature type="domain" description="Peptidase S26" evidence="5">
    <location>
        <begin position="121"/>
        <end position="158"/>
    </location>
</feature>
<dbReference type="PANTHER" id="PTHR43390">
    <property type="entry name" value="SIGNAL PEPTIDASE I"/>
    <property type="match status" value="1"/>
</dbReference>
<comment type="subcellular location">
    <subcellularLocation>
        <location evidence="1">Cell membrane</location>
        <topology evidence="1">Single-pass type II membrane protein</topology>
    </subcellularLocation>
</comment>
<organism evidence="6 7">
    <name type="scientific">Actinomadura coerulea</name>
    <dbReference type="NCBI Taxonomy" id="46159"/>
    <lineage>
        <taxon>Bacteria</taxon>
        <taxon>Bacillati</taxon>
        <taxon>Actinomycetota</taxon>
        <taxon>Actinomycetes</taxon>
        <taxon>Streptosporangiales</taxon>
        <taxon>Thermomonosporaceae</taxon>
        <taxon>Actinomadura</taxon>
    </lineage>
</organism>
<evidence type="ECO:0000256" key="1">
    <source>
        <dbReference type="ARBA" id="ARBA00004401"/>
    </source>
</evidence>
<dbReference type="InterPro" id="IPR000223">
    <property type="entry name" value="Pept_S26A_signal_pept_1"/>
</dbReference>
<name>A0A7X0G4S3_9ACTN</name>
<dbReference type="RefSeq" id="WP_185029944.1">
    <property type="nucleotide sequence ID" value="NZ_JACHMQ010000001.1"/>
</dbReference>